<keyword evidence="4 6" id="KW-1133">Transmembrane helix</keyword>
<feature type="transmembrane region" description="Helical" evidence="6">
    <location>
        <begin position="45"/>
        <end position="65"/>
    </location>
</feature>
<comment type="subcellular location">
    <subcellularLocation>
        <location evidence="1">Membrane</location>
        <topology evidence="1">Multi-pass membrane protein</topology>
    </subcellularLocation>
</comment>
<evidence type="ECO:0000256" key="3">
    <source>
        <dbReference type="ARBA" id="ARBA00022692"/>
    </source>
</evidence>
<feature type="transmembrane region" description="Helical" evidence="6">
    <location>
        <begin position="207"/>
        <end position="229"/>
    </location>
</feature>
<dbReference type="Gene3D" id="1.20.1250.20">
    <property type="entry name" value="MFS general substrate transporter like domains"/>
    <property type="match status" value="2"/>
</dbReference>
<feature type="transmembrane region" description="Helical" evidence="6">
    <location>
        <begin position="85"/>
        <end position="101"/>
    </location>
</feature>
<feature type="transmembrane region" description="Helical" evidence="6">
    <location>
        <begin position="340"/>
        <end position="358"/>
    </location>
</feature>
<keyword evidence="5 6" id="KW-0472">Membrane</keyword>
<dbReference type="PROSITE" id="PS50850">
    <property type="entry name" value="MFS"/>
    <property type="match status" value="1"/>
</dbReference>
<evidence type="ECO:0000256" key="5">
    <source>
        <dbReference type="ARBA" id="ARBA00023136"/>
    </source>
</evidence>
<keyword evidence="2" id="KW-0813">Transport</keyword>
<dbReference type="PANTHER" id="PTHR43791">
    <property type="entry name" value="PERMEASE-RELATED"/>
    <property type="match status" value="1"/>
</dbReference>
<dbReference type="InterPro" id="IPR011701">
    <property type="entry name" value="MFS"/>
</dbReference>
<proteinExistence type="predicted"/>
<dbReference type="Proteomes" id="UP000298030">
    <property type="component" value="Unassembled WGS sequence"/>
</dbReference>
<dbReference type="OrthoDB" id="2962993at2759"/>
<keyword evidence="9" id="KW-1185">Reference proteome</keyword>
<feature type="transmembrane region" description="Helical" evidence="6">
    <location>
        <begin position="364"/>
        <end position="387"/>
    </location>
</feature>
<dbReference type="GO" id="GO:0022857">
    <property type="term" value="F:transmembrane transporter activity"/>
    <property type="evidence" value="ECO:0007669"/>
    <property type="project" value="InterPro"/>
</dbReference>
<evidence type="ECO:0000256" key="4">
    <source>
        <dbReference type="ARBA" id="ARBA00022989"/>
    </source>
</evidence>
<dbReference type="EMBL" id="QPFP01000598">
    <property type="protein sequence ID" value="TEB05174.1"/>
    <property type="molecule type" value="Genomic_DNA"/>
</dbReference>
<evidence type="ECO:0000313" key="8">
    <source>
        <dbReference type="EMBL" id="TEB05174.1"/>
    </source>
</evidence>
<dbReference type="FunFam" id="1.20.1250.20:FF:000068">
    <property type="entry name" value="MFS general substrate transporter"/>
    <property type="match status" value="1"/>
</dbReference>
<dbReference type="AlphaFoldDB" id="A0A4Y7R882"/>
<feature type="transmembrane region" description="Helical" evidence="6">
    <location>
        <begin position="276"/>
        <end position="296"/>
    </location>
</feature>
<feature type="domain" description="Major facilitator superfamily (MFS) profile" evidence="7">
    <location>
        <begin position="47"/>
        <end position="458"/>
    </location>
</feature>
<dbReference type="SUPFAM" id="SSF103473">
    <property type="entry name" value="MFS general substrate transporter"/>
    <property type="match status" value="1"/>
</dbReference>
<dbReference type="FunFam" id="1.20.1250.20:FF:000034">
    <property type="entry name" value="MFS general substrate transporter"/>
    <property type="match status" value="1"/>
</dbReference>
<comment type="caution">
    <text evidence="8">The sequence shown here is derived from an EMBL/GenBank/DDBJ whole genome shotgun (WGS) entry which is preliminary data.</text>
</comment>
<evidence type="ECO:0000313" key="9">
    <source>
        <dbReference type="Proteomes" id="UP000298030"/>
    </source>
</evidence>
<feature type="transmembrane region" description="Helical" evidence="6">
    <location>
        <begin position="175"/>
        <end position="195"/>
    </location>
</feature>
<feature type="transmembrane region" description="Helical" evidence="6">
    <location>
        <begin position="139"/>
        <end position="163"/>
    </location>
</feature>
<evidence type="ECO:0000256" key="2">
    <source>
        <dbReference type="ARBA" id="ARBA00022448"/>
    </source>
</evidence>
<dbReference type="STRING" id="71717.A0A4Y7R882"/>
<feature type="transmembrane region" description="Helical" evidence="6">
    <location>
        <begin position="113"/>
        <end position="133"/>
    </location>
</feature>
<keyword evidence="3 6" id="KW-0812">Transmembrane</keyword>
<evidence type="ECO:0000256" key="1">
    <source>
        <dbReference type="ARBA" id="ARBA00004141"/>
    </source>
</evidence>
<evidence type="ECO:0000259" key="7">
    <source>
        <dbReference type="PROSITE" id="PS50850"/>
    </source>
</evidence>
<reference evidence="8 9" key="1">
    <citation type="journal article" date="2019" name="Nat. Ecol. Evol.">
        <title>Megaphylogeny resolves global patterns of mushroom evolution.</title>
        <authorList>
            <person name="Varga T."/>
            <person name="Krizsan K."/>
            <person name="Foldi C."/>
            <person name="Dima B."/>
            <person name="Sanchez-Garcia M."/>
            <person name="Sanchez-Ramirez S."/>
            <person name="Szollosi G.J."/>
            <person name="Szarkandi J.G."/>
            <person name="Papp V."/>
            <person name="Albert L."/>
            <person name="Andreopoulos W."/>
            <person name="Angelini C."/>
            <person name="Antonin V."/>
            <person name="Barry K.W."/>
            <person name="Bougher N.L."/>
            <person name="Buchanan P."/>
            <person name="Buyck B."/>
            <person name="Bense V."/>
            <person name="Catcheside P."/>
            <person name="Chovatia M."/>
            <person name="Cooper J."/>
            <person name="Damon W."/>
            <person name="Desjardin D."/>
            <person name="Finy P."/>
            <person name="Geml J."/>
            <person name="Haridas S."/>
            <person name="Hughes K."/>
            <person name="Justo A."/>
            <person name="Karasinski D."/>
            <person name="Kautmanova I."/>
            <person name="Kiss B."/>
            <person name="Kocsube S."/>
            <person name="Kotiranta H."/>
            <person name="LaButti K.M."/>
            <person name="Lechner B.E."/>
            <person name="Liimatainen K."/>
            <person name="Lipzen A."/>
            <person name="Lukacs Z."/>
            <person name="Mihaltcheva S."/>
            <person name="Morgado L.N."/>
            <person name="Niskanen T."/>
            <person name="Noordeloos M.E."/>
            <person name="Ohm R.A."/>
            <person name="Ortiz-Santana B."/>
            <person name="Ovrebo C."/>
            <person name="Racz N."/>
            <person name="Riley R."/>
            <person name="Savchenko A."/>
            <person name="Shiryaev A."/>
            <person name="Soop K."/>
            <person name="Spirin V."/>
            <person name="Szebenyi C."/>
            <person name="Tomsovsky M."/>
            <person name="Tulloss R.E."/>
            <person name="Uehling J."/>
            <person name="Grigoriev I.V."/>
            <person name="Vagvolgyi C."/>
            <person name="Papp T."/>
            <person name="Martin F.M."/>
            <person name="Miettinen O."/>
            <person name="Hibbett D.S."/>
            <person name="Nagy L.G."/>
        </authorList>
    </citation>
    <scope>NUCLEOTIDE SEQUENCE [LARGE SCALE GENOMIC DNA]</scope>
    <source>
        <strain evidence="8 9">FP101781</strain>
    </source>
</reference>
<protein>
    <submittedName>
        <fullName evidence="8">High-affinity nicotinic acid transporter</fullName>
    </submittedName>
</protein>
<organism evidence="8 9">
    <name type="scientific">Coprinellus micaceus</name>
    <name type="common">Glistening ink-cap mushroom</name>
    <name type="synonym">Coprinus micaceus</name>
    <dbReference type="NCBI Taxonomy" id="71717"/>
    <lineage>
        <taxon>Eukaryota</taxon>
        <taxon>Fungi</taxon>
        <taxon>Dikarya</taxon>
        <taxon>Basidiomycota</taxon>
        <taxon>Agaricomycotina</taxon>
        <taxon>Agaricomycetes</taxon>
        <taxon>Agaricomycetidae</taxon>
        <taxon>Agaricales</taxon>
        <taxon>Agaricineae</taxon>
        <taxon>Psathyrellaceae</taxon>
        <taxon>Coprinellus</taxon>
    </lineage>
</organism>
<gene>
    <name evidence="8" type="ORF">FA13DRAFT_1750218</name>
</gene>
<dbReference type="Pfam" id="PF07690">
    <property type="entry name" value="MFS_1"/>
    <property type="match status" value="1"/>
</dbReference>
<feature type="transmembrane region" description="Helical" evidence="6">
    <location>
        <begin position="399"/>
        <end position="420"/>
    </location>
</feature>
<name>A0A4Y7R882_COPMI</name>
<evidence type="ECO:0000256" key="6">
    <source>
        <dbReference type="SAM" id="Phobius"/>
    </source>
</evidence>
<feature type="transmembrane region" description="Helical" evidence="6">
    <location>
        <begin position="432"/>
        <end position="454"/>
    </location>
</feature>
<accession>A0A4Y7R882</accession>
<dbReference type="GO" id="GO:0016020">
    <property type="term" value="C:membrane"/>
    <property type="evidence" value="ECO:0007669"/>
    <property type="project" value="UniProtKB-SubCell"/>
</dbReference>
<dbReference type="InterPro" id="IPR036259">
    <property type="entry name" value="MFS_trans_sf"/>
</dbReference>
<dbReference type="PANTHER" id="PTHR43791:SF57">
    <property type="entry name" value="MAJOR FACILITATOR SUPERFAMILY (MFS) PROFILE DOMAIN-CONTAINING PROTEIN"/>
    <property type="match status" value="1"/>
</dbReference>
<sequence length="496" mass="55208">MSSEKAKVSEQTPPESVMEKGEVVKLAGPTFNEARTARLLRKMDWNIVPFLALLYLLSFLDRSNIGNARLAHLERDLGMTGKLDYNIALAVFFPPYVLAEIPSNLMMKRMGASIWLCVMMIAWGICMTLMGLVKNLTGLVIARIFLGFCEGGLFPGVTWYITLWYRRHECGLRMAIFFSAATLAGAFGGLLARGISEMDGIGGRPGWAWIFILEGLVTVVVAFFAKWVINDSPETAKFLTEDERTEVVARLKLDRTSLADEYHFKYFKAAVKDWKIWVHMLITIGIYTPLYSISLFLPTIVRNMGYTDEKAQLMSVPPYVVGCVATIGGGYLADRSKKRGPYMMFFCIIAIIGFVMLISTNTPAVQYLGTFFAVSGIYPNVPMGVAWNGNNIGGSTKRAVGIAMHVGFGNLGGVISGFAYRSSEAPRFYSGHGLLIGTITMSTILSLFMHLYLVRENRRRDALTQSKGLTLADYTEEMKEAERELGDNASFFRYTE</sequence>
<dbReference type="InterPro" id="IPR020846">
    <property type="entry name" value="MFS_dom"/>
</dbReference>
<feature type="transmembrane region" description="Helical" evidence="6">
    <location>
        <begin position="316"/>
        <end position="333"/>
    </location>
</feature>